<dbReference type="OrthoDB" id="3223176at2759"/>
<evidence type="ECO:0000313" key="2">
    <source>
        <dbReference type="Proteomes" id="UP000076722"/>
    </source>
</evidence>
<keyword evidence="2" id="KW-1185">Reference proteome</keyword>
<dbReference type="EMBL" id="KV419401">
    <property type="protein sequence ID" value="KZS95651.1"/>
    <property type="molecule type" value="Genomic_DNA"/>
</dbReference>
<reference evidence="1 2" key="1">
    <citation type="journal article" date="2016" name="Mol. Biol. Evol.">
        <title>Comparative Genomics of Early-Diverging Mushroom-Forming Fungi Provides Insights into the Origins of Lignocellulose Decay Capabilities.</title>
        <authorList>
            <person name="Nagy L.G."/>
            <person name="Riley R."/>
            <person name="Tritt A."/>
            <person name="Adam C."/>
            <person name="Daum C."/>
            <person name="Floudas D."/>
            <person name="Sun H."/>
            <person name="Yadav J.S."/>
            <person name="Pangilinan J."/>
            <person name="Larsson K.H."/>
            <person name="Matsuura K."/>
            <person name="Barry K."/>
            <person name="Labutti K."/>
            <person name="Kuo R."/>
            <person name="Ohm R.A."/>
            <person name="Bhattacharya S.S."/>
            <person name="Shirouzu T."/>
            <person name="Yoshinaga Y."/>
            <person name="Martin F.M."/>
            <person name="Grigoriev I.V."/>
            <person name="Hibbett D.S."/>
        </authorList>
    </citation>
    <scope>NUCLEOTIDE SEQUENCE [LARGE SCALE GENOMIC DNA]</scope>
    <source>
        <strain evidence="1 2">HHB9708</strain>
    </source>
</reference>
<evidence type="ECO:0000313" key="1">
    <source>
        <dbReference type="EMBL" id="KZS95651.1"/>
    </source>
</evidence>
<dbReference type="AlphaFoldDB" id="A0A164X5E3"/>
<protein>
    <submittedName>
        <fullName evidence="1">Uncharacterized protein</fullName>
    </submittedName>
</protein>
<sequence>MADDSRTTFDRQALYKAAVSQLDLLLPPLSHDGVLPPHTTKRAITIHLPSLPSPSPGWTKSNAKHPTAPDIIARDITQIEKMFNGVVWQLSTNTKAVGIRDLCDVMDSIIFRVLIDGFVVCEV</sequence>
<organism evidence="1 2">
    <name type="scientific">Sistotremastrum niveocremeum HHB9708</name>
    <dbReference type="NCBI Taxonomy" id="1314777"/>
    <lineage>
        <taxon>Eukaryota</taxon>
        <taxon>Fungi</taxon>
        <taxon>Dikarya</taxon>
        <taxon>Basidiomycota</taxon>
        <taxon>Agaricomycotina</taxon>
        <taxon>Agaricomycetes</taxon>
        <taxon>Sistotremastrales</taxon>
        <taxon>Sistotremastraceae</taxon>
        <taxon>Sertulicium</taxon>
        <taxon>Sertulicium niveocremeum</taxon>
    </lineage>
</organism>
<gene>
    <name evidence="1" type="ORF">SISNIDRAFT_452302</name>
</gene>
<dbReference type="Proteomes" id="UP000076722">
    <property type="component" value="Unassembled WGS sequence"/>
</dbReference>
<name>A0A164X5E3_9AGAM</name>
<accession>A0A164X5E3</accession>
<proteinExistence type="predicted"/>